<keyword evidence="3" id="KW-1185">Reference proteome</keyword>
<name>A0AAW1HW74_POPJA</name>
<organism evidence="2 3">
    <name type="scientific">Popillia japonica</name>
    <name type="common">Japanese beetle</name>
    <dbReference type="NCBI Taxonomy" id="7064"/>
    <lineage>
        <taxon>Eukaryota</taxon>
        <taxon>Metazoa</taxon>
        <taxon>Ecdysozoa</taxon>
        <taxon>Arthropoda</taxon>
        <taxon>Hexapoda</taxon>
        <taxon>Insecta</taxon>
        <taxon>Pterygota</taxon>
        <taxon>Neoptera</taxon>
        <taxon>Endopterygota</taxon>
        <taxon>Coleoptera</taxon>
        <taxon>Polyphaga</taxon>
        <taxon>Scarabaeiformia</taxon>
        <taxon>Scarabaeidae</taxon>
        <taxon>Rutelinae</taxon>
        <taxon>Popillia</taxon>
    </lineage>
</organism>
<reference evidence="2 3" key="1">
    <citation type="journal article" date="2024" name="BMC Genomics">
        <title>De novo assembly and annotation of Popillia japonica's genome with initial clues to its potential as an invasive pest.</title>
        <authorList>
            <person name="Cucini C."/>
            <person name="Boschi S."/>
            <person name="Funari R."/>
            <person name="Cardaioli E."/>
            <person name="Iannotti N."/>
            <person name="Marturano G."/>
            <person name="Paoli F."/>
            <person name="Bruttini M."/>
            <person name="Carapelli A."/>
            <person name="Frati F."/>
            <person name="Nardi F."/>
        </authorList>
    </citation>
    <scope>NUCLEOTIDE SEQUENCE [LARGE SCALE GENOMIC DNA]</scope>
    <source>
        <strain evidence="2">DMR45628</strain>
    </source>
</reference>
<comment type="caution">
    <text evidence="2">The sequence shown here is derived from an EMBL/GenBank/DDBJ whole genome shotgun (WGS) entry which is preliminary data.</text>
</comment>
<dbReference type="EMBL" id="JASPKY010000877">
    <property type="protein sequence ID" value="KAK9680715.1"/>
    <property type="molecule type" value="Genomic_DNA"/>
</dbReference>
<accession>A0AAW1HW74</accession>
<dbReference type="Proteomes" id="UP001458880">
    <property type="component" value="Unassembled WGS sequence"/>
</dbReference>
<feature type="region of interest" description="Disordered" evidence="1">
    <location>
        <begin position="1"/>
        <end position="21"/>
    </location>
</feature>
<protein>
    <submittedName>
        <fullName evidence="2">Uncharacterized protein</fullName>
    </submittedName>
</protein>
<evidence type="ECO:0000313" key="2">
    <source>
        <dbReference type="EMBL" id="KAK9680715.1"/>
    </source>
</evidence>
<dbReference type="AlphaFoldDB" id="A0AAW1HW74"/>
<evidence type="ECO:0000313" key="3">
    <source>
        <dbReference type="Proteomes" id="UP001458880"/>
    </source>
</evidence>
<sequence length="104" mass="11800">MSAHKNEKRPQIFGNPICSGKRRPVQPPLSDYLLRLPLPRSDVGVVLPCKTRHKITALSHYAIKQRPRYVSIIAFRILHPLLFSSPCSTRKETLKDTAAKDEVV</sequence>
<evidence type="ECO:0000256" key="1">
    <source>
        <dbReference type="SAM" id="MobiDB-lite"/>
    </source>
</evidence>
<gene>
    <name evidence="2" type="ORF">QE152_g38866</name>
</gene>
<proteinExistence type="predicted"/>
<feature type="compositionally biased region" description="Basic and acidic residues" evidence="1">
    <location>
        <begin position="1"/>
        <end position="10"/>
    </location>
</feature>